<dbReference type="PANTHER" id="PTHR47186">
    <property type="entry name" value="LEUCINE-RICH REPEAT-CONTAINING PROTEIN 57"/>
    <property type="match status" value="1"/>
</dbReference>
<evidence type="ECO:0000313" key="2">
    <source>
        <dbReference type="Proteomes" id="UP000593561"/>
    </source>
</evidence>
<keyword evidence="2" id="KW-1185">Reference proteome</keyword>
<dbReference type="AlphaFoldDB" id="A0A7J8SNE8"/>
<dbReference type="PANTHER" id="PTHR47186:SF40">
    <property type="entry name" value="NB-ARC DOMAIN-CONTAINING PROTEIN"/>
    <property type="match status" value="1"/>
</dbReference>
<comment type="caution">
    <text evidence="1">The sequence shown here is derived from an EMBL/GenBank/DDBJ whole genome shotgun (WGS) entry which is preliminary data.</text>
</comment>
<dbReference type="Proteomes" id="UP000593561">
    <property type="component" value="Unassembled WGS sequence"/>
</dbReference>
<reference evidence="1 2" key="1">
    <citation type="journal article" date="2019" name="Genome Biol. Evol.">
        <title>Insights into the evolution of the New World diploid cottons (Gossypium, subgenus Houzingenia) based on genome sequencing.</title>
        <authorList>
            <person name="Grover C.E."/>
            <person name="Arick M.A. 2nd"/>
            <person name="Thrash A."/>
            <person name="Conover J.L."/>
            <person name="Sanders W.S."/>
            <person name="Peterson D.G."/>
            <person name="Frelichowski J.E."/>
            <person name="Scheffler J.A."/>
            <person name="Scheffler B.E."/>
            <person name="Wendel J.F."/>
        </authorList>
    </citation>
    <scope>NUCLEOTIDE SEQUENCE [LARGE SCALE GENOMIC DNA]</scope>
    <source>
        <strain evidence="1">27</strain>
        <tissue evidence="1">Leaf</tissue>
    </source>
</reference>
<dbReference type="EMBL" id="JABFAC010000010">
    <property type="protein sequence ID" value="MBA0627385.1"/>
    <property type="molecule type" value="Genomic_DNA"/>
</dbReference>
<gene>
    <name evidence="1" type="ORF">Godav_004904</name>
</gene>
<name>A0A7J8SNE8_GOSDV</name>
<sequence>MQGDNFISSLPRACLLENGGVINGEDCVKMHDVIRDMALWITREFEATENNFFVKVGAQLFEEPDQSVVASSNLYLIYLLSKLRALPKGISELISLECLDLSWTGIEELPIELKSLRKLKLLDFSCMFNLRKIPQHLISCFAKLQIFRIWAYPKDYPNEDNVLNGGTEKLIEELKGLQRLNILRIPIRSMFFLERFMSFNLFRCWSQALQLCDFRESEVLNVLSLAS</sequence>
<dbReference type="Gene3D" id="3.80.10.10">
    <property type="entry name" value="Ribonuclease Inhibitor"/>
    <property type="match status" value="1"/>
</dbReference>
<dbReference type="SUPFAM" id="SSF52058">
    <property type="entry name" value="L domain-like"/>
    <property type="match status" value="1"/>
</dbReference>
<accession>A0A7J8SNE8</accession>
<proteinExistence type="predicted"/>
<dbReference type="InterPro" id="IPR032675">
    <property type="entry name" value="LRR_dom_sf"/>
</dbReference>
<protein>
    <submittedName>
        <fullName evidence="1">Uncharacterized protein</fullName>
    </submittedName>
</protein>
<evidence type="ECO:0000313" key="1">
    <source>
        <dbReference type="EMBL" id="MBA0627385.1"/>
    </source>
</evidence>
<feature type="non-terminal residue" evidence="1">
    <location>
        <position position="1"/>
    </location>
</feature>
<organism evidence="1 2">
    <name type="scientific">Gossypium davidsonii</name>
    <name type="common">Davidson's cotton</name>
    <name type="synonym">Gossypium klotzschianum subsp. davidsonii</name>
    <dbReference type="NCBI Taxonomy" id="34287"/>
    <lineage>
        <taxon>Eukaryota</taxon>
        <taxon>Viridiplantae</taxon>
        <taxon>Streptophyta</taxon>
        <taxon>Embryophyta</taxon>
        <taxon>Tracheophyta</taxon>
        <taxon>Spermatophyta</taxon>
        <taxon>Magnoliopsida</taxon>
        <taxon>eudicotyledons</taxon>
        <taxon>Gunneridae</taxon>
        <taxon>Pentapetalae</taxon>
        <taxon>rosids</taxon>
        <taxon>malvids</taxon>
        <taxon>Malvales</taxon>
        <taxon>Malvaceae</taxon>
        <taxon>Malvoideae</taxon>
        <taxon>Gossypium</taxon>
    </lineage>
</organism>